<organism evidence="2 3">
    <name type="scientific">Paenibacillus aestuarii</name>
    <dbReference type="NCBI Taxonomy" id="516965"/>
    <lineage>
        <taxon>Bacteria</taxon>
        <taxon>Bacillati</taxon>
        <taxon>Bacillota</taxon>
        <taxon>Bacilli</taxon>
        <taxon>Bacillales</taxon>
        <taxon>Paenibacillaceae</taxon>
        <taxon>Paenibacillus</taxon>
    </lineage>
</organism>
<name>A0ABW0K643_9BACL</name>
<dbReference type="PANTHER" id="PTHR43630:SF2">
    <property type="entry name" value="GLYCOSYLTRANSFERASE"/>
    <property type="match status" value="1"/>
</dbReference>
<dbReference type="Gene3D" id="1.25.40.10">
    <property type="entry name" value="Tetratricopeptide repeat domain"/>
    <property type="match status" value="1"/>
</dbReference>
<proteinExistence type="predicted"/>
<dbReference type="GO" id="GO:0016757">
    <property type="term" value="F:glycosyltransferase activity"/>
    <property type="evidence" value="ECO:0007669"/>
    <property type="project" value="UniProtKB-KW"/>
</dbReference>
<dbReference type="InterPro" id="IPR001173">
    <property type="entry name" value="Glyco_trans_2-like"/>
</dbReference>
<dbReference type="Gene3D" id="3.90.550.10">
    <property type="entry name" value="Spore Coat Polysaccharide Biosynthesis Protein SpsA, Chain A"/>
    <property type="match status" value="1"/>
</dbReference>
<dbReference type="CDD" id="cd02511">
    <property type="entry name" value="Beta4Glucosyltransferase"/>
    <property type="match status" value="1"/>
</dbReference>
<dbReference type="InterPro" id="IPR011990">
    <property type="entry name" value="TPR-like_helical_dom_sf"/>
</dbReference>
<dbReference type="SMART" id="SM00028">
    <property type="entry name" value="TPR"/>
    <property type="match status" value="3"/>
</dbReference>
<keyword evidence="2" id="KW-0808">Transferase</keyword>
<dbReference type="SUPFAM" id="SSF53448">
    <property type="entry name" value="Nucleotide-diphospho-sugar transferases"/>
    <property type="match status" value="1"/>
</dbReference>
<dbReference type="SUPFAM" id="SSF48452">
    <property type="entry name" value="TPR-like"/>
    <property type="match status" value="1"/>
</dbReference>
<comment type="caution">
    <text evidence="2">The sequence shown here is derived from an EMBL/GenBank/DDBJ whole genome shotgun (WGS) entry which is preliminary data.</text>
</comment>
<dbReference type="Proteomes" id="UP001596044">
    <property type="component" value="Unassembled WGS sequence"/>
</dbReference>
<keyword evidence="3" id="KW-1185">Reference proteome</keyword>
<gene>
    <name evidence="2" type="ORF">ACFPOG_10955</name>
</gene>
<evidence type="ECO:0000313" key="3">
    <source>
        <dbReference type="Proteomes" id="UP001596044"/>
    </source>
</evidence>
<dbReference type="Pfam" id="PF13181">
    <property type="entry name" value="TPR_8"/>
    <property type="match status" value="1"/>
</dbReference>
<dbReference type="EMBL" id="JBHSMJ010000011">
    <property type="protein sequence ID" value="MFC5448784.1"/>
    <property type="molecule type" value="Genomic_DNA"/>
</dbReference>
<dbReference type="InterPro" id="IPR029044">
    <property type="entry name" value="Nucleotide-diphossugar_trans"/>
</dbReference>
<feature type="domain" description="Glycosyltransferase 2-like" evidence="1">
    <location>
        <begin position="4"/>
        <end position="121"/>
    </location>
</feature>
<sequence length="350" mass="40191">MLVSVCMIVRNEESNLERALNSIPKSYEKIVIDTGSTDNSKEVARSLGARVYDYTWIDDFAAARNYSLSQASGTYILVMDADEELSSEIEIQVEQFVSQYPDAAGTVNILNKIKDEVHKHRMVRFFPNNKTYMFSGIVHETLYQHGQPTGFVSSELTIYHYGYQEELYSNGVKVDRYLNLYNKHLEKDPYDGYMVYQLAKLHYSQKELGRALEALERCLEINQRERLYYPVMVVMLGYVLKDMGQSKLAWDLLEPLQAEFPYFPDLPFLLGLLAMETGKINNIEACYMRALEIGETTKYSSVDGVGSYKSEYNLAVYYEVTGNLNMALQYYKKAAAAQYLPAQERLLKLA</sequence>
<protein>
    <submittedName>
        <fullName evidence="2">Glycosyltransferase</fullName>
        <ecNumber evidence="2">2.4.-.-</ecNumber>
    </submittedName>
</protein>
<dbReference type="EC" id="2.4.-.-" evidence="2"/>
<evidence type="ECO:0000313" key="2">
    <source>
        <dbReference type="EMBL" id="MFC5448784.1"/>
    </source>
</evidence>
<reference evidence="3" key="1">
    <citation type="journal article" date="2019" name="Int. J. Syst. Evol. Microbiol.">
        <title>The Global Catalogue of Microorganisms (GCM) 10K type strain sequencing project: providing services to taxonomists for standard genome sequencing and annotation.</title>
        <authorList>
            <consortium name="The Broad Institute Genomics Platform"/>
            <consortium name="The Broad Institute Genome Sequencing Center for Infectious Disease"/>
            <person name="Wu L."/>
            <person name="Ma J."/>
        </authorList>
    </citation>
    <scope>NUCLEOTIDE SEQUENCE [LARGE SCALE GENOMIC DNA]</scope>
    <source>
        <strain evidence="3">KACC 11904</strain>
    </source>
</reference>
<dbReference type="InterPro" id="IPR019734">
    <property type="entry name" value="TPR_rpt"/>
</dbReference>
<keyword evidence="2" id="KW-0328">Glycosyltransferase</keyword>
<accession>A0ABW0K643</accession>
<dbReference type="RefSeq" id="WP_270884561.1">
    <property type="nucleotide sequence ID" value="NZ_JAQFVF010000072.1"/>
</dbReference>
<dbReference type="PANTHER" id="PTHR43630">
    <property type="entry name" value="POLY-BETA-1,6-N-ACETYL-D-GLUCOSAMINE SYNTHASE"/>
    <property type="match status" value="1"/>
</dbReference>
<evidence type="ECO:0000259" key="1">
    <source>
        <dbReference type="Pfam" id="PF00535"/>
    </source>
</evidence>
<dbReference type="Pfam" id="PF00535">
    <property type="entry name" value="Glycos_transf_2"/>
    <property type="match status" value="1"/>
</dbReference>